<dbReference type="Pfam" id="PF16076">
    <property type="entry name" value="Acyltransf_C"/>
    <property type="match status" value="1"/>
</dbReference>
<feature type="domain" description="Acyltransferase C-terminal" evidence="2">
    <location>
        <begin position="2"/>
        <end position="52"/>
    </location>
</feature>
<evidence type="ECO:0000313" key="4">
    <source>
        <dbReference type="Proteomes" id="UP001151532"/>
    </source>
</evidence>
<keyword evidence="3" id="KW-0808">Transferase</keyword>
<dbReference type="GO" id="GO:0016746">
    <property type="term" value="F:acyltransferase activity"/>
    <property type="evidence" value="ECO:0007669"/>
    <property type="project" value="UniProtKB-KW"/>
</dbReference>
<protein>
    <submittedName>
        <fullName evidence="3">LYSOPHOSPHATIDYL ACYLTRANSFERASE 5-RELATED</fullName>
    </submittedName>
</protein>
<keyword evidence="1" id="KW-0812">Transmembrane</keyword>
<sequence>MPASDSEAATWLMDRVQLKDRLLSDFKAHGHFPNEGIEHELSTLRCLVNFTVVISLTVLFINLTFFSSIWFKTYVCLACAYLASATCFIFRPIPVTDLL</sequence>
<keyword evidence="1" id="KW-1133">Transmembrane helix</keyword>
<organism evidence="3 4">
    <name type="scientific">Salix purpurea</name>
    <name type="common">Purple osier willow</name>
    <dbReference type="NCBI Taxonomy" id="77065"/>
    <lineage>
        <taxon>Eukaryota</taxon>
        <taxon>Viridiplantae</taxon>
        <taxon>Streptophyta</taxon>
        <taxon>Embryophyta</taxon>
        <taxon>Tracheophyta</taxon>
        <taxon>Spermatophyta</taxon>
        <taxon>Magnoliopsida</taxon>
        <taxon>eudicotyledons</taxon>
        <taxon>Gunneridae</taxon>
        <taxon>Pentapetalae</taxon>
        <taxon>rosids</taxon>
        <taxon>fabids</taxon>
        <taxon>Malpighiales</taxon>
        <taxon>Salicaceae</taxon>
        <taxon>Saliceae</taxon>
        <taxon>Salix</taxon>
    </lineage>
</organism>
<comment type="caution">
    <text evidence="3">The sequence shown here is derived from an EMBL/GenBank/DDBJ whole genome shotgun (WGS) entry which is preliminary data.</text>
</comment>
<proteinExistence type="predicted"/>
<evidence type="ECO:0000256" key="1">
    <source>
        <dbReference type="SAM" id="Phobius"/>
    </source>
</evidence>
<dbReference type="InterPro" id="IPR032098">
    <property type="entry name" value="Acyltransf_C"/>
</dbReference>
<reference evidence="3" key="2">
    <citation type="journal article" date="2023" name="Int. J. Mol. Sci.">
        <title>De Novo Assembly and Annotation of 11 Diverse Shrub Willow (Salix) Genomes Reveals Novel Gene Organization in Sex-Linked Regions.</title>
        <authorList>
            <person name="Hyden B."/>
            <person name="Feng K."/>
            <person name="Yates T.B."/>
            <person name="Jawdy S."/>
            <person name="Cereghino C."/>
            <person name="Smart L.B."/>
            <person name="Muchero W."/>
        </authorList>
    </citation>
    <scope>NUCLEOTIDE SEQUENCE</scope>
    <source>
        <tissue evidence="3">Shoot tip</tissue>
    </source>
</reference>
<keyword evidence="3" id="KW-0012">Acyltransferase</keyword>
<evidence type="ECO:0000313" key="3">
    <source>
        <dbReference type="EMBL" id="KAJ6748183.1"/>
    </source>
</evidence>
<evidence type="ECO:0000259" key="2">
    <source>
        <dbReference type="Pfam" id="PF16076"/>
    </source>
</evidence>
<keyword evidence="1" id="KW-0472">Membrane</keyword>
<dbReference type="OrthoDB" id="189226at2759"/>
<name>A0A9Q0ZV92_SALPP</name>
<gene>
    <name evidence="3" type="ORF">OIU79_029331</name>
</gene>
<feature type="transmembrane region" description="Helical" evidence="1">
    <location>
        <begin position="73"/>
        <end position="93"/>
    </location>
</feature>
<dbReference type="Proteomes" id="UP001151532">
    <property type="component" value="Chromosome 12"/>
</dbReference>
<keyword evidence="4" id="KW-1185">Reference proteome</keyword>
<dbReference type="AlphaFoldDB" id="A0A9Q0ZV92"/>
<dbReference type="EMBL" id="JAPFFK010000008">
    <property type="protein sequence ID" value="KAJ6748183.1"/>
    <property type="molecule type" value="Genomic_DNA"/>
</dbReference>
<accession>A0A9Q0ZV92</accession>
<reference evidence="3" key="1">
    <citation type="submission" date="2022-11" db="EMBL/GenBank/DDBJ databases">
        <authorList>
            <person name="Hyden B.L."/>
            <person name="Feng K."/>
            <person name="Yates T."/>
            <person name="Jawdy S."/>
            <person name="Smart L.B."/>
            <person name="Muchero W."/>
        </authorList>
    </citation>
    <scope>NUCLEOTIDE SEQUENCE</scope>
    <source>
        <tissue evidence="3">Shoot tip</tissue>
    </source>
</reference>
<feature type="transmembrane region" description="Helical" evidence="1">
    <location>
        <begin position="47"/>
        <end position="66"/>
    </location>
</feature>